<feature type="compositionally biased region" description="Low complexity" evidence="1">
    <location>
        <begin position="1"/>
        <end position="21"/>
    </location>
</feature>
<dbReference type="OrthoDB" id="9923994at2"/>
<dbReference type="Proteomes" id="UP000002745">
    <property type="component" value="Chromosome"/>
</dbReference>
<feature type="compositionally biased region" description="Polar residues" evidence="1">
    <location>
        <begin position="167"/>
        <end position="183"/>
    </location>
</feature>
<gene>
    <name evidence="2" type="ordered locus">Hbal_0539</name>
</gene>
<evidence type="ECO:0000313" key="2">
    <source>
        <dbReference type="EMBL" id="ACT58241.1"/>
    </source>
</evidence>
<dbReference type="HOGENOM" id="CLU_1473267_0_0_5"/>
<name>C6XN71_HIRBI</name>
<organism evidence="2 3">
    <name type="scientific">Hirschia baltica (strain ATCC 49814 / DSM 5838 / IFAM 1418)</name>
    <dbReference type="NCBI Taxonomy" id="582402"/>
    <lineage>
        <taxon>Bacteria</taxon>
        <taxon>Pseudomonadati</taxon>
        <taxon>Pseudomonadota</taxon>
        <taxon>Alphaproteobacteria</taxon>
        <taxon>Hyphomonadales</taxon>
        <taxon>Hyphomonadaceae</taxon>
        <taxon>Hirschia</taxon>
    </lineage>
</organism>
<dbReference type="AlphaFoldDB" id="C6XN71"/>
<evidence type="ECO:0000256" key="1">
    <source>
        <dbReference type="SAM" id="MobiDB-lite"/>
    </source>
</evidence>
<feature type="region of interest" description="Disordered" evidence="1">
    <location>
        <begin position="1"/>
        <end position="38"/>
    </location>
</feature>
<dbReference type="RefSeq" id="WP_015826391.1">
    <property type="nucleotide sequence ID" value="NC_012982.1"/>
</dbReference>
<sequence>MIDSLNSSISMMSMSGMSSVSGNRPPPPPPPAEAVEESVSLLQDSIESGEIDTEELSAQLTSQFGTEADGIVSEDGDVDFDALTDLLTKSAAEDMQTKLTERFGEDAASIVNDSGEVDHEALSALMEANGNQGPPPPKGDGNGNETMDFLKSMLGESGIASGYGSRGQAQNTSNTTSFINLVA</sequence>
<dbReference type="KEGG" id="hba:Hbal_0539"/>
<dbReference type="EMBL" id="CP001678">
    <property type="protein sequence ID" value="ACT58241.1"/>
    <property type="molecule type" value="Genomic_DNA"/>
</dbReference>
<keyword evidence="3" id="KW-1185">Reference proteome</keyword>
<accession>C6XN71</accession>
<proteinExistence type="predicted"/>
<feature type="region of interest" description="Disordered" evidence="1">
    <location>
        <begin position="127"/>
        <end position="148"/>
    </location>
</feature>
<protein>
    <submittedName>
        <fullName evidence="2">Uncharacterized protein</fullName>
    </submittedName>
</protein>
<reference evidence="3" key="1">
    <citation type="journal article" date="2011" name="J. Bacteriol.">
        <title>Genome sequences of eight morphologically diverse alphaproteobacteria.</title>
        <authorList>
            <consortium name="US DOE Joint Genome Institute"/>
            <person name="Brown P.J."/>
            <person name="Kysela D.T."/>
            <person name="Buechlein A."/>
            <person name="Hemmerich C."/>
            <person name="Brun Y.V."/>
        </authorList>
    </citation>
    <scope>NUCLEOTIDE SEQUENCE [LARGE SCALE GENOMIC DNA]</scope>
    <source>
        <strain evidence="3">ATCC 49814 / DSM 5838 / IFAM 1418</strain>
    </source>
</reference>
<evidence type="ECO:0000313" key="3">
    <source>
        <dbReference type="Proteomes" id="UP000002745"/>
    </source>
</evidence>
<feature type="region of interest" description="Disordered" evidence="1">
    <location>
        <begin position="160"/>
        <end position="183"/>
    </location>
</feature>
<dbReference type="eggNOG" id="ENOG503193C">
    <property type="taxonomic scope" value="Bacteria"/>
</dbReference>